<dbReference type="RefSeq" id="XP_004346744.2">
    <property type="nucleotide sequence ID" value="XM_004346694.2"/>
</dbReference>
<dbReference type="GO" id="GO:0098609">
    <property type="term" value="P:cell-cell adhesion"/>
    <property type="evidence" value="ECO:0007669"/>
    <property type="project" value="TreeGrafter"/>
</dbReference>
<reference evidence="6" key="1">
    <citation type="submission" date="2011-02" db="EMBL/GenBank/DDBJ databases">
        <title>The Genome Sequence of Capsaspora owczarzaki ATCC 30864.</title>
        <authorList>
            <person name="Russ C."/>
            <person name="Cuomo C."/>
            <person name="Burger G."/>
            <person name="Gray M.W."/>
            <person name="Holland P.W.H."/>
            <person name="King N."/>
            <person name="Lang F.B.F."/>
            <person name="Roger A.J."/>
            <person name="Ruiz-Trillo I."/>
            <person name="Young S.K."/>
            <person name="Zeng Q."/>
            <person name="Gargeya S."/>
            <person name="Alvarado L."/>
            <person name="Berlin A."/>
            <person name="Chapman S.B."/>
            <person name="Chen Z."/>
            <person name="Freedman E."/>
            <person name="Gellesch M."/>
            <person name="Goldberg J."/>
            <person name="Griggs A."/>
            <person name="Gujja S."/>
            <person name="Heilman E."/>
            <person name="Heiman D."/>
            <person name="Howarth C."/>
            <person name="Mehta T."/>
            <person name="Neiman D."/>
            <person name="Pearson M."/>
            <person name="Roberts A."/>
            <person name="Saif S."/>
            <person name="Shea T."/>
            <person name="Shenoy N."/>
            <person name="Sisk P."/>
            <person name="Stolte C."/>
            <person name="Sykes S."/>
            <person name="White J."/>
            <person name="Yandava C."/>
            <person name="Haas B."/>
            <person name="Nusbaum C."/>
            <person name="Birren B."/>
        </authorList>
    </citation>
    <scope>NUCLEOTIDE SEQUENCE</scope>
    <source>
        <strain evidence="6">ATCC 30864</strain>
    </source>
</reference>
<name>A0A0D2UH23_CAPO3</name>
<feature type="signal peptide" evidence="4">
    <location>
        <begin position="1"/>
        <end position="23"/>
    </location>
</feature>
<keyword evidence="4" id="KW-0732">Signal</keyword>
<evidence type="ECO:0000313" key="6">
    <source>
        <dbReference type="Proteomes" id="UP000008743"/>
    </source>
</evidence>
<dbReference type="PROSITE" id="PS00242">
    <property type="entry name" value="INTEGRIN_ALPHA"/>
    <property type="match status" value="1"/>
</dbReference>
<evidence type="ECO:0000256" key="1">
    <source>
        <dbReference type="ARBA" id="ARBA00023180"/>
    </source>
</evidence>
<dbReference type="Proteomes" id="UP000008743">
    <property type="component" value="Unassembled WGS sequence"/>
</dbReference>
<dbReference type="eggNOG" id="KOG3637">
    <property type="taxonomic scope" value="Eukaryota"/>
</dbReference>
<dbReference type="PROSITE" id="PS51470">
    <property type="entry name" value="FG_GAP"/>
    <property type="match status" value="1"/>
</dbReference>
<keyword evidence="6" id="KW-1185">Reference proteome</keyword>
<keyword evidence="3" id="KW-1133">Transmembrane helix</keyword>
<dbReference type="InterPro" id="IPR000413">
    <property type="entry name" value="Integrin_alpha"/>
</dbReference>
<dbReference type="GO" id="GO:0005178">
    <property type="term" value="F:integrin binding"/>
    <property type="evidence" value="ECO:0007669"/>
    <property type="project" value="TreeGrafter"/>
</dbReference>
<keyword evidence="1" id="KW-0325">Glycoprotein</keyword>
<evidence type="ECO:0000256" key="3">
    <source>
        <dbReference type="SAM" id="Phobius"/>
    </source>
</evidence>
<keyword evidence="3" id="KW-0812">Transmembrane</keyword>
<dbReference type="GO" id="GO:0007229">
    <property type="term" value="P:integrin-mediated signaling pathway"/>
    <property type="evidence" value="ECO:0007669"/>
    <property type="project" value="TreeGrafter"/>
</dbReference>
<feature type="chain" id="PRO_5002265590" description="DUF11 domain-containing protein" evidence="4">
    <location>
        <begin position="24"/>
        <end position="1721"/>
    </location>
</feature>
<evidence type="ECO:0000256" key="2">
    <source>
        <dbReference type="PROSITE-ProRule" id="PRU00803"/>
    </source>
</evidence>
<evidence type="ECO:0008006" key="7">
    <source>
        <dbReference type="Google" id="ProtNLM"/>
    </source>
</evidence>
<dbReference type="GO" id="GO:0007160">
    <property type="term" value="P:cell-matrix adhesion"/>
    <property type="evidence" value="ECO:0007669"/>
    <property type="project" value="TreeGrafter"/>
</dbReference>
<dbReference type="PhylomeDB" id="A0A0D2UH23"/>
<dbReference type="SUPFAM" id="SSF69318">
    <property type="entry name" value="Integrin alpha N-terminal domain"/>
    <property type="match status" value="1"/>
</dbReference>
<evidence type="ECO:0000313" key="5">
    <source>
        <dbReference type="EMBL" id="KJE94416.1"/>
    </source>
</evidence>
<feature type="repeat" description="FG-GAP" evidence="2">
    <location>
        <begin position="506"/>
        <end position="569"/>
    </location>
</feature>
<evidence type="ECO:0000256" key="4">
    <source>
        <dbReference type="SAM" id="SignalP"/>
    </source>
</evidence>
<dbReference type="InterPro" id="IPR028994">
    <property type="entry name" value="Integrin_alpha_N"/>
</dbReference>
<dbReference type="Gene3D" id="2.130.10.130">
    <property type="entry name" value="Integrin alpha, N-terminal"/>
    <property type="match status" value="1"/>
</dbReference>
<accession>A0A0D2UH23</accession>
<feature type="transmembrane region" description="Helical" evidence="3">
    <location>
        <begin position="1676"/>
        <end position="1695"/>
    </location>
</feature>
<gene>
    <name evidence="5" type="ORF">CAOG_005059</name>
</gene>
<dbReference type="PRINTS" id="PR01185">
    <property type="entry name" value="INTEGRINA"/>
</dbReference>
<dbReference type="SMART" id="SM00191">
    <property type="entry name" value="Int_alpha"/>
    <property type="match status" value="4"/>
</dbReference>
<dbReference type="PANTHER" id="PTHR23220">
    <property type="entry name" value="INTEGRIN ALPHA"/>
    <property type="match status" value="1"/>
</dbReference>
<dbReference type="OrthoDB" id="5573735at2759"/>
<organism evidence="5 6">
    <name type="scientific">Capsaspora owczarzaki (strain ATCC 30864)</name>
    <dbReference type="NCBI Taxonomy" id="595528"/>
    <lineage>
        <taxon>Eukaryota</taxon>
        <taxon>Filasterea</taxon>
        <taxon>Capsaspora</taxon>
    </lineage>
</organism>
<dbReference type="GO" id="GO:0008305">
    <property type="term" value="C:integrin complex"/>
    <property type="evidence" value="ECO:0007669"/>
    <property type="project" value="InterPro"/>
</dbReference>
<sequence length="1721" mass="177003">MLAFKSLACVLLLCSWLSCSALAGPISADLSDHGVLFRGEPTSDCASWSVLMQLKHGGAKPATMPSVVRANDTGALERHFGDYAVERLHVGENGAEHTITLNRGPSSPFAVEFSLSHDGIASALISDVDGALEFTTVGGCTFRYEKLEVIDATGRKLAARMSCTPSATSPEVGIVSRVSSGPCAVSVGGAPLPFSLDILEAGVYPILIDPFVADNYPIGAMTTQLFSQNGDSVNDYFGAQIGSGNFWSSSNAYADLVVSAPGYSSKRGTIYGYKATGSSLVYTSTLASGSCVSNGNSYGFRFHVGRAPGASFDTVFSGTQFCSSLTAFQGSATGPSRTISSTSVNCNSYAIGQYPICGVMTYYGEPNGGSGTLYVSSSSSWSSVSSYSSSSLLGSGSNGRKPGLHVYTDYQVPSDFFFADPAADTPSGGYLGRVVGVSSTGSRFWAADGPNGDSGFGRAIILADVDGNGARDLIIGVPHMNSPTRTDCGGFRVYLNVGGSAKYQTSPAFTAYGEQDAEECGSSLSNVGDLNRDGFQDVVMGCPYYSFTAALFNEGRIFLFNGKSGGAMVVGQILRSNVAGSLFGYALSTTGRDHNSDAYADLAVGMPGTNQYTGRAVILAAVGNSDITITLSSNRGSTGPVTVDTSVATFTVTATISNAGPEATLNGMALVWSTPTGFALSSATISPSLTVTGNTISLPAIADDASYSVTLSYTLLQTVQYPNVATFSASIAKNPPRILTNEAASLSFKFVSQVTISFITPPKAFQEVTTAPYTTPSCTTGSCQIVKGKQAVLRNFGFRNTGTGTAFGNQLTITSPAGVVFNYIRKISDQSAANLATLGWSCSSTGSGTTTKCVFPNLVAAANTDTNSNTNQYELVFSTAGLATGGSWAFQIQHVLGTTPTTSTSSNNLVVPAAQCDLAVVPSATYLAGGSCCGGASTEICVGATSRVTFYVTNQGLYSSAATSYVTVAVPASLAVSAADSYITSSYNIGATTISSSGACTLSAGTLRCNVPGDPAGVVNPDGLVAVTVTMNPVATETATSASMSVTAVAGATVTDTNLTNNVLPSFSVQLCKSSILTADVSVVSSQDLPDLNGVTGFYSTSVVELSVNVKNNGPAVYVAGSKSFTFTYDSALTVTAALSANPGLTCSGSGAVVTCVLNNAMAVGAQLSFSTRIKLTSPSASAVGPSYQYLATSTVQLVGGSSTDSAAVNFVDYVNPTVFMAVSPSTIGPDGNIVTATVSVTNPGVSSDATNVRLVVSLPYAIGTLTASNIALAAPSASGLINSLNCAITPIPTFTDFQSYTSWIVNCTIPTITPLTAGCDSNLQTQRCRYELSITAPTVASASLLASAYKDNTVWPFAADIYSPKPDDFSDNSDSDVLNMATTPQLAVTLAAPSLASLTDNPKIANGDTIQFQAHMTNFGTASTSATITIEVSGSGSGTLVTPTASLTCSSTSSPDAYTYTCTRNAFTKDSTQTISFGVHAGSPNGQILVKATVTSSVAELPTDTADNTVAVLLTNEIPGVDLALDVFVDSTRISGTGTTVFNVAVSNINGPSPAKNVTVVCPRFWTNATQFSSIEMVDDFGGDVSFTTTTPAGGFTTLTFNIKTPIAPLSTALVWRVPFSFSVKTLKLPGARPITFDFETSDKLLDTTEVRTASVTLYYTPVAASASSEDSSSIIGAIVGSILGVIVIALIAWKLGFFDRKAKPPALDGSGNPKTADDD</sequence>
<dbReference type="Gene3D" id="1.20.5.930">
    <property type="entry name" value="Bicelle-embedded integrin alpha(iib) transmembrane segment"/>
    <property type="match status" value="1"/>
</dbReference>
<dbReference type="InterPro" id="IPR018184">
    <property type="entry name" value="Integrin_alpha_C_CS"/>
</dbReference>
<dbReference type="PANTHER" id="PTHR23220:SF122">
    <property type="entry name" value="INTEGRIN ALPHA-PS1"/>
    <property type="match status" value="1"/>
</dbReference>
<dbReference type="GO" id="GO:0009897">
    <property type="term" value="C:external side of plasma membrane"/>
    <property type="evidence" value="ECO:0007669"/>
    <property type="project" value="TreeGrafter"/>
</dbReference>
<dbReference type="InterPro" id="IPR013519">
    <property type="entry name" value="Int_alpha_beta-p"/>
</dbReference>
<dbReference type="EMBL" id="KE346367">
    <property type="protein sequence ID" value="KJE94416.1"/>
    <property type="molecule type" value="Genomic_DNA"/>
</dbReference>
<dbReference type="STRING" id="595528.A0A0D2UH23"/>
<dbReference type="GO" id="GO:0033627">
    <property type="term" value="P:cell adhesion mediated by integrin"/>
    <property type="evidence" value="ECO:0007669"/>
    <property type="project" value="TreeGrafter"/>
</dbReference>
<keyword evidence="3" id="KW-0472">Membrane</keyword>
<dbReference type="InParanoid" id="A0A0D2UH23"/>
<dbReference type="PROSITE" id="PS51257">
    <property type="entry name" value="PROKAR_LIPOPROTEIN"/>
    <property type="match status" value="1"/>
</dbReference>
<protein>
    <recommendedName>
        <fullName evidence="7">DUF11 domain-containing protein</fullName>
    </recommendedName>
</protein>
<proteinExistence type="predicted"/>